<reference evidence="1 2" key="1">
    <citation type="submission" date="2021-04" db="EMBL/GenBank/DDBJ databases">
        <title>Novel species identification of genus Shewanella.</title>
        <authorList>
            <person name="Liu G."/>
        </authorList>
    </citation>
    <scope>NUCLEOTIDE SEQUENCE [LARGE SCALE GENOMIC DNA]</scope>
    <source>
        <strain evidence="1 2">FJAT-54481</strain>
    </source>
</reference>
<sequence>MEQSLRERVQQVLNTHPGQRVCRFDYQGNYFWLKQAEILHGTQRVLKPNPQQALEHEKSTLLLLKNNSAPVPRIVDSGAGYFVVEDAGITLKDWLNSPLIDDEMLQQILEDSARALAGLHNMGFAHGRPALRDISWRQGQVTFIDFEAHHPEKSLLFQYMRDLVVYIHSLYRYLGPVNDKIARVIECYRNAGGEQIWQETKRFLASWQWLYYLLRPFRDIGGRDIRPVYWLLWHFRHA</sequence>
<accession>A0ABX7YX59</accession>
<evidence type="ECO:0000313" key="2">
    <source>
        <dbReference type="Proteomes" id="UP000679575"/>
    </source>
</evidence>
<dbReference type="Proteomes" id="UP000679575">
    <property type="component" value="Chromosome"/>
</dbReference>
<organism evidence="1 2">
    <name type="scientific">Shewanella yunxiaonensis</name>
    <dbReference type="NCBI Taxonomy" id="2829809"/>
    <lineage>
        <taxon>Bacteria</taxon>
        <taxon>Pseudomonadati</taxon>
        <taxon>Pseudomonadota</taxon>
        <taxon>Gammaproteobacteria</taxon>
        <taxon>Alteromonadales</taxon>
        <taxon>Shewanellaceae</taxon>
        <taxon>Shewanella</taxon>
    </lineage>
</organism>
<dbReference type="InterPro" id="IPR011009">
    <property type="entry name" value="Kinase-like_dom_sf"/>
</dbReference>
<keyword evidence="2" id="KW-1185">Reference proteome</keyword>
<proteinExistence type="predicted"/>
<name>A0ABX7YX59_9GAMM</name>
<evidence type="ECO:0000313" key="1">
    <source>
        <dbReference type="EMBL" id="QUN07058.1"/>
    </source>
</evidence>
<protein>
    <submittedName>
        <fullName evidence="1">Serine/threonine protein phosphatase</fullName>
    </submittedName>
</protein>
<gene>
    <name evidence="1" type="ORF">KDN34_06395</name>
</gene>
<dbReference type="EMBL" id="CP073587">
    <property type="protein sequence ID" value="QUN07058.1"/>
    <property type="molecule type" value="Genomic_DNA"/>
</dbReference>
<dbReference type="SUPFAM" id="SSF56112">
    <property type="entry name" value="Protein kinase-like (PK-like)"/>
    <property type="match status" value="1"/>
</dbReference>
<dbReference type="RefSeq" id="WP_212596062.1">
    <property type="nucleotide sequence ID" value="NZ_CP073587.1"/>
</dbReference>